<dbReference type="EMBL" id="BSXV01001768">
    <property type="protein sequence ID" value="GME93878.1"/>
    <property type="molecule type" value="Genomic_DNA"/>
</dbReference>
<proteinExistence type="predicted"/>
<keyword evidence="2" id="KW-1185">Reference proteome</keyword>
<reference evidence="1" key="1">
    <citation type="submission" date="2023-04" db="EMBL/GenBank/DDBJ databases">
        <title>Candida boidinii NBRC 1967.</title>
        <authorList>
            <person name="Ichikawa N."/>
            <person name="Sato H."/>
            <person name="Tonouchi N."/>
        </authorList>
    </citation>
    <scope>NUCLEOTIDE SEQUENCE</scope>
    <source>
        <strain evidence="1">NBRC 1967</strain>
    </source>
</reference>
<accession>A0ACB5TSR0</accession>
<dbReference type="Proteomes" id="UP001165101">
    <property type="component" value="Unassembled WGS sequence"/>
</dbReference>
<name>A0ACB5TSR0_CANBO</name>
<organism evidence="1 2">
    <name type="scientific">Candida boidinii</name>
    <name type="common">Yeast</name>
    <dbReference type="NCBI Taxonomy" id="5477"/>
    <lineage>
        <taxon>Eukaryota</taxon>
        <taxon>Fungi</taxon>
        <taxon>Dikarya</taxon>
        <taxon>Ascomycota</taxon>
        <taxon>Saccharomycotina</taxon>
        <taxon>Pichiomycetes</taxon>
        <taxon>Pichiales</taxon>
        <taxon>Pichiaceae</taxon>
        <taxon>Ogataea</taxon>
        <taxon>Ogataea/Candida clade</taxon>
    </lineage>
</organism>
<protein>
    <submittedName>
        <fullName evidence="1">Unnamed protein product</fullName>
    </submittedName>
</protein>
<evidence type="ECO:0000313" key="1">
    <source>
        <dbReference type="EMBL" id="GME93878.1"/>
    </source>
</evidence>
<gene>
    <name evidence="1" type="ORF">Cboi01_000330300</name>
</gene>
<comment type="caution">
    <text evidence="1">The sequence shown here is derived from an EMBL/GenBank/DDBJ whole genome shotgun (WGS) entry which is preliminary data.</text>
</comment>
<evidence type="ECO:0000313" key="2">
    <source>
        <dbReference type="Proteomes" id="UP001165101"/>
    </source>
</evidence>
<sequence length="148" mass="16289">MLKIIVNPTSKRLLKQSSSGVSCISNRCLVTAIRNQSTFKSNELEPQNEVTGSASISASTSASATVTTTTSDLPWYMRPEESPTISSPLRQIEIPDLPQNSPQTLKQIIEFTANELGIINLQIFDLRNIQKFENGSKDIAKFMIIGTD</sequence>